<proteinExistence type="predicted"/>
<dbReference type="PANTHER" id="PTHR43194">
    <property type="entry name" value="HYDROLASE ALPHA/BETA FOLD FAMILY"/>
    <property type="match status" value="1"/>
</dbReference>
<sequence length="254" mass="26708">MSSDDIAIRPAVVLLHAFPLDSRMWDAVRAPLEAHFTVITPDQRGLGARPLGSAPVPSLDVVAADVIAELESLGLERVVLGGISMGGYVAMSVLRQAPELVEKLVLVDTKAVADTDQQRVGRLAMAERVEAEGTAWVADAVLDGLLGASTHASRPTAVNAARALIDAQSAEGIAWAQRAMAARPDSTDTLRGVGVPTLVVVGEQDKLAPPSAAEEMFDLLPDAELTVLHGCGHLPPIERPAEFAEVLIDWLSPA</sequence>
<dbReference type="InterPro" id="IPR000639">
    <property type="entry name" value="Epox_hydrolase-like"/>
</dbReference>
<dbReference type="PANTHER" id="PTHR43194:SF5">
    <property type="entry name" value="PIMELOYL-[ACYL-CARRIER PROTEIN] METHYL ESTER ESTERASE"/>
    <property type="match status" value="1"/>
</dbReference>
<dbReference type="RefSeq" id="WP_344882741.1">
    <property type="nucleotide sequence ID" value="NZ_BAABAL010000019.1"/>
</dbReference>
<evidence type="ECO:0000259" key="1">
    <source>
        <dbReference type="Pfam" id="PF12697"/>
    </source>
</evidence>
<dbReference type="InterPro" id="IPR000073">
    <property type="entry name" value="AB_hydrolase_1"/>
</dbReference>
<evidence type="ECO:0000313" key="3">
    <source>
        <dbReference type="Proteomes" id="UP001501747"/>
    </source>
</evidence>
<accession>A0ABP7TNK9</accession>
<dbReference type="PRINTS" id="PR00111">
    <property type="entry name" value="ABHYDROLASE"/>
</dbReference>
<evidence type="ECO:0000313" key="2">
    <source>
        <dbReference type="EMBL" id="GAA4028956.1"/>
    </source>
</evidence>
<reference evidence="3" key="1">
    <citation type="journal article" date="2019" name="Int. J. Syst. Evol. Microbiol.">
        <title>The Global Catalogue of Microorganisms (GCM) 10K type strain sequencing project: providing services to taxonomists for standard genome sequencing and annotation.</title>
        <authorList>
            <consortium name="The Broad Institute Genomics Platform"/>
            <consortium name="The Broad Institute Genome Sequencing Center for Infectious Disease"/>
            <person name="Wu L."/>
            <person name="Ma J."/>
        </authorList>
    </citation>
    <scope>NUCLEOTIDE SEQUENCE [LARGE SCALE GENOMIC DNA]</scope>
    <source>
        <strain evidence="3">JCM 17342</strain>
    </source>
</reference>
<gene>
    <name evidence="2" type="ORF">GCM10022247_62510</name>
</gene>
<dbReference type="Proteomes" id="UP001501747">
    <property type="component" value="Unassembled WGS sequence"/>
</dbReference>
<name>A0ABP7TNK9_9PSEU</name>
<dbReference type="InterPro" id="IPR029058">
    <property type="entry name" value="AB_hydrolase_fold"/>
</dbReference>
<dbReference type="EMBL" id="BAABAL010000019">
    <property type="protein sequence ID" value="GAA4028956.1"/>
    <property type="molecule type" value="Genomic_DNA"/>
</dbReference>
<dbReference type="InterPro" id="IPR050228">
    <property type="entry name" value="Carboxylesterase_BioH"/>
</dbReference>
<dbReference type="GO" id="GO:0016787">
    <property type="term" value="F:hydrolase activity"/>
    <property type="evidence" value="ECO:0007669"/>
    <property type="project" value="UniProtKB-KW"/>
</dbReference>
<dbReference type="Gene3D" id="3.40.50.1820">
    <property type="entry name" value="alpha/beta hydrolase"/>
    <property type="match status" value="1"/>
</dbReference>
<dbReference type="SUPFAM" id="SSF53474">
    <property type="entry name" value="alpha/beta-Hydrolases"/>
    <property type="match status" value="1"/>
</dbReference>
<keyword evidence="2" id="KW-0378">Hydrolase</keyword>
<comment type="caution">
    <text evidence="2">The sequence shown here is derived from an EMBL/GenBank/DDBJ whole genome shotgun (WGS) entry which is preliminary data.</text>
</comment>
<feature type="domain" description="AB hydrolase-1" evidence="1">
    <location>
        <begin position="12"/>
        <end position="246"/>
    </location>
</feature>
<keyword evidence="3" id="KW-1185">Reference proteome</keyword>
<organism evidence="2 3">
    <name type="scientific">Allokutzneria multivorans</name>
    <dbReference type="NCBI Taxonomy" id="1142134"/>
    <lineage>
        <taxon>Bacteria</taxon>
        <taxon>Bacillati</taxon>
        <taxon>Actinomycetota</taxon>
        <taxon>Actinomycetes</taxon>
        <taxon>Pseudonocardiales</taxon>
        <taxon>Pseudonocardiaceae</taxon>
        <taxon>Allokutzneria</taxon>
    </lineage>
</organism>
<protein>
    <submittedName>
        <fullName evidence="2">Alpha/beta hydrolase</fullName>
    </submittedName>
</protein>
<dbReference type="Pfam" id="PF12697">
    <property type="entry name" value="Abhydrolase_6"/>
    <property type="match status" value="1"/>
</dbReference>
<dbReference type="PRINTS" id="PR00412">
    <property type="entry name" value="EPOXHYDRLASE"/>
</dbReference>